<dbReference type="EMBL" id="CP053892">
    <property type="protein sequence ID" value="QKG23877.1"/>
    <property type="molecule type" value="Genomic_DNA"/>
</dbReference>
<name>A0A7D3ZHL7_ACTVE</name>
<protein>
    <submittedName>
        <fullName evidence="1">ABC-type antimicrobial peptide transport system,ATPase component</fullName>
    </submittedName>
</protein>
<reference evidence="1 2" key="1">
    <citation type="submission" date="2020-05" db="EMBL/GenBank/DDBJ databases">
        <title>Actinomadura verrucosospora NRRL-B18236 (PFL_A860) Genome sequencing and assembly.</title>
        <authorList>
            <person name="Samborskyy M."/>
        </authorList>
    </citation>
    <scope>NUCLEOTIDE SEQUENCE [LARGE SCALE GENOMIC DNA]</scope>
    <source>
        <strain evidence="1 2">NRRL:B18236</strain>
    </source>
</reference>
<dbReference type="InterPro" id="IPR011047">
    <property type="entry name" value="Quinoprotein_ADH-like_sf"/>
</dbReference>
<dbReference type="AlphaFoldDB" id="A0A7D3ZHL7"/>
<dbReference type="SUPFAM" id="SSF63825">
    <property type="entry name" value="YWTD domain"/>
    <property type="match status" value="1"/>
</dbReference>
<evidence type="ECO:0000313" key="2">
    <source>
        <dbReference type="Proteomes" id="UP000501240"/>
    </source>
</evidence>
<sequence length="264" mass="27985">MLDSPTRHTEDGWQLSPGSAVRFSLADGTHTAALAPGFPIALAARTDGWMVLRNVDYASTPEESLLISPEGQEAGRVGLGRFDLFNHPFAVRHSPELFFLRGGGKWGVEGKQVARLDPLTRTVTDLFSLEWDTARNGRLFGGPAAYFRDAAGEALVHGGAVHDGRGLLPGNAFVARRALPNGNVTWVFTADHNVTSLDVSDGTVYAAFTSGTVVALDAVTGAMRWRHSLRVGASPAVALSLTAPSPGRLVLGTTDGRILDCTVP</sequence>
<dbReference type="SMART" id="SM00564">
    <property type="entry name" value="PQQ"/>
    <property type="match status" value="1"/>
</dbReference>
<organism evidence="1 2">
    <name type="scientific">Actinomadura verrucosospora</name>
    <dbReference type="NCBI Taxonomy" id="46165"/>
    <lineage>
        <taxon>Bacteria</taxon>
        <taxon>Bacillati</taxon>
        <taxon>Actinomycetota</taxon>
        <taxon>Actinomycetes</taxon>
        <taxon>Streptosporangiales</taxon>
        <taxon>Thermomonosporaceae</taxon>
        <taxon>Actinomadura</taxon>
    </lineage>
</organism>
<dbReference type="Proteomes" id="UP000501240">
    <property type="component" value="Chromosome"/>
</dbReference>
<keyword evidence="2" id="KW-1185">Reference proteome</keyword>
<proteinExistence type="predicted"/>
<accession>A0A7D3ZHL7</accession>
<evidence type="ECO:0000313" key="1">
    <source>
        <dbReference type="EMBL" id="QKG23877.1"/>
    </source>
</evidence>
<gene>
    <name evidence="1" type="ORF">ACTIVE_5520</name>
</gene>
<dbReference type="SUPFAM" id="SSF50998">
    <property type="entry name" value="Quinoprotein alcohol dehydrogenase-like"/>
    <property type="match status" value="1"/>
</dbReference>
<dbReference type="Gene3D" id="2.130.10.10">
    <property type="entry name" value="YVTN repeat-like/Quinoprotein amine dehydrogenase"/>
    <property type="match status" value="1"/>
</dbReference>
<dbReference type="InterPro" id="IPR015943">
    <property type="entry name" value="WD40/YVTN_repeat-like_dom_sf"/>
</dbReference>
<dbReference type="InterPro" id="IPR018391">
    <property type="entry name" value="PQQ_b-propeller_rpt"/>
</dbReference>